<evidence type="ECO:0000313" key="4">
    <source>
        <dbReference type="Proteomes" id="UP000602532"/>
    </source>
</evidence>
<name>A0ABR8WZW1_9MICO</name>
<sequence>MHTLRSGRTGRPGVRRIAVAVAAAVALIAGGTAIAFPATAADEPSNVALASGDNAPTVEVSYVPGWNSAAALNNGVVGPTNTLSAMWGTWGAPGNPTQDIATYTWENPVTVSSSKLYLWQNHLTPGGDSGVMIPAAWKVEYRNSAGEWTPVTGADLSYPLPVLDSAAPIASQPVVQANWDAVTTTAVRLVLDRVVFQSQRKATSVIEWEVWGVDAPIVEPEPEDPNAFIDAQAVAVRTVTGTAPELPQQVWVIGENGPLTYVDVEWAPVAASAYATAGEFEVVGDPAGYDGQTVSAAVYVADELSDEIEGVDYTATITTPGVEPVLPDTVRATYGDGTASSAVDVEWDAVEPELYAEVDAIFDIEGAVAGYAPGAIATVFVVEPLSQAEPIVAIEFDSAPQGSGWYTTAPTVTVTAEETASPIASVEYSVDGETWTPYDEPFTVDAEGEVTVSARATSEDDAVGEASETIKVDTIAPTTGIDWVVVDGTSATVTLTPSDAEPGSGVTRTVWSDGPDASPTGETNNMYATYEEPFSVQLTEEPRYVHVQAQDAAGNVEQHVTVELPTLVGGGLDLQPSISQRCVAGKVALVVSVKNVDDVAAAITVESAYGSKTFPAVKAGGTASIAFSTRTVGIGGGDVEVTGSAADDTTYEGSTAYAAFSCG</sequence>
<proteinExistence type="predicted"/>
<dbReference type="Proteomes" id="UP000602532">
    <property type="component" value="Unassembled WGS sequence"/>
</dbReference>
<dbReference type="RefSeq" id="WP_191764169.1">
    <property type="nucleotide sequence ID" value="NZ_JACSPM010000001.1"/>
</dbReference>
<evidence type="ECO:0000313" key="3">
    <source>
        <dbReference type="EMBL" id="MBD8022598.1"/>
    </source>
</evidence>
<feature type="domain" description="Bacterial Ig-like" evidence="2">
    <location>
        <begin position="234"/>
        <end position="285"/>
    </location>
</feature>
<dbReference type="InterPro" id="IPR013783">
    <property type="entry name" value="Ig-like_fold"/>
</dbReference>
<dbReference type="NCBIfam" id="NF047446">
    <property type="entry name" value="barrel_OmpL47"/>
    <property type="match status" value="1"/>
</dbReference>
<dbReference type="Pfam" id="PF07532">
    <property type="entry name" value="Big_4"/>
    <property type="match status" value="2"/>
</dbReference>
<feature type="domain" description="Bacterial Ig-like" evidence="2">
    <location>
        <begin position="312"/>
        <end position="371"/>
    </location>
</feature>
<reference evidence="3 4" key="1">
    <citation type="submission" date="2020-08" db="EMBL/GenBank/DDBJ databases">
        <title>A Genomic Blueprint of the Chicken Gut Microbiome.</title>
        <authorList>
            <person name="Gilroy R."/>
            <person name="Ravi A."/>
            <person name="Getino M."/>
            <person name="Pursley I."/>
            <person name="Horton D.L."/>
            <person name="Alikhan N.-F."/>
            <person name="Baker D."/>
            <person name="Gharbi K."/>
            <person name="Hall N."/>
            <person name="Watson M."/>
            <person name="Adriaenssens E.M."/>
            <person name="Foster-Nyarko E."/>
            <person name="Jarju S."/>
            <person name="Secka A."/>
            <person name="Antonio M."/>
            <person name="Oren A."/>
            <person name="Chaudhuri R."/>
            <person name="La Ragione R.M."/>
            <person name="Hildebrand F."/>
            <person name="Pallen M.J."/>
        </authorList>
    </citation>
    <scope>NUCLEOTIDE SEQUENCE [LARGE SCALE GENOMIC DNA]</scope>
    <source>
        <strain evidence="3 4">Sa1CUA4</strain>
    </source>
</reference>
<dbReference type="InterPro" id="IPR058094">
    <property type="entry name" value="Ig-like_OmpL47-like"/>
</dbReference>
<evidence type="ECO:0000256" key="1">
    <source>
        <dbReference type="SAM" id="MobiDB-lite"/>
    </source>
</evidence>
<accession>A0ABR8WZW1</accession>
<gene>
    <name evidence="3" type="ORF">H9622_03210</name>
</gene>
<keyword evidence="4" id="KW-1185">Reference proteome</keyword>
<comment type="caution">
    <text evidence="3">The sequence shown here is derived from an EMBL/GenBank/DDBJ whole genome shotgun (WGS) entry which is preliminary data.</text>
</comment>
<organism evidence="3 4">
    <name type="scientific">Microbacterium gallinarum</name>
    <dbReference type="NCBI Taxonomy" id="2762209"/>
    <lineage>
        <taxon>Bacteria</taxon>
        <taxon>Bacillati</taxon>
        <taxon>Actinomycetota</taxon>
        <taxon>Actinomycetes</taxon>
        <taxon>Micrococcales</taxon>
        <taxon>Microbacteriaceae</taxon>
        <taxon>Microbacterium</taxon>
    </lineage>
</organism>
<dbReference type="Gene3D" id="2.60.120.260">
    <property type="entry name" value="Galactose-binding domain-like"/>
    <property type="match status" value="1"/>
</dbReference>
<dbReference type="InterPro" id="IPR011081">
    <property type="entry name" value="Big_4"/>
</dbReference>
<feature type="region of interest" description="Disordered" evidence="1">
    <location>
        <begin position="497"/>
        <end position="525"/>
    </location>
</feature>
<protein>
    <submittedName>
        <fullName evidence="3">Ig-like domain-containing protein</fullName>
    </submittedName>
</protein>
<dbReference type="Gene3D" id="2.60.40.10">
    <property type="entry name" value="Immunoglobulins"/>
    <property type="match status" value="1"/>
</dbReference>
<dbReference type="EMBL" id="JACSPM010000001">
    <property type="protein sequence ID" value="MBD8022598.1"/>
    <property type="molecule type" value="Genomic_DNA"/>
</dbReference>
<evidence type="ECO:0000259" key="2">
    <source>
        <dbReference type="Pfam" id="PF07532"/>
    </source>
</evidence>